<dbReference type="InterPro" id="IPR034074">
    <property type="entry name" value="Y4bN_pept_dom"/>
</dbReference>
<dbReference type="GO" id="GO:0004252">
    <property type="term" value="F:serine-type endopeptidase activity"/>
    <property type="evidence" value="ECO:0007669"/>
    <property type="project" value="InterPro"/>
</dbReference>
<keyword evidence="4" id="KW-1185">Reference proteome</keyword>
<reference evidence="3" key="1">
    <citation type="submission" date="2022-12" db="EMBL/GenBank/DDBJ databases">
        <title>Draft genome sequences of 22 rhizogenic Agrobacterium biovar 1 strains, the causative agent of hairy root disease.</title>
        <authorList>
            <person name="Kim N."/>
            <person name="Vargas P."/>
            <person name="Rediers H."/>
        </authorList>
    </citation>
    <scope>NUCLEOTIDE SEQUENCE</scope>
    <source>
        <strain evidence="3">ST07.17.026</strain>
    </source>
</reference>
<gene>
    <name evidence="3" type="ORF">O9X94_24785</name>
</gene>
<feature type="domain" description="Peptidase S8/S53" evidence="2">
    <location>
        <begin position="323"/>
        <end position="549"/>
    </location>
</feature>
<proteinExistence type="predicted"/>
<dbReference type="EMBL" id="JAPZLT010000019">
    <property type="protein sequence ID" value="MCZ7912550.1"/>
    <property type="molecule type" value="Genomic_DNA"/>
</dbReference>
<organism evidence="3 4">
    <name type="scientific">Agrobacterium leguminum</name>
    <dbReference type="NCBI Taxonomy" id="2792015"/>
    <lineage>
        <taxon>Bacteria</taxon>
        <taxon>Pseudomonadati</taxon>
        <taxon>Pseudomonadota</taxon>
        <taxon>Alphaproteobacteria</taxon>
        <taxon>Hyphomicrobiales</taxon>
        <taxon>Rhizobiaceae</taxon>
        <taxon>Rhizobium/Agrobacterium group</taxon>
        <taxon>Agrobacterium</taxon>
    </lineage>
</organism>
<name>A0A9X3QXQ8_9HYPH</name>
<dbReference type="Gene3D" id="3.40.50.200">
    <property type="entry name" value="Peptidase S8/S53 domain"/>
    <property type="match status" value="1"/>
</dbReference>
<dbReference type="CDD" id="cd04847">
    <property type="entry name" value="Peptidases_S8_Subtilisin_like_2"/>
    <property type="match status" value="1"/>
</dbReference>
<dbReference type="Pfam" id="PF00082">
    <property type="entry name" value="Peptidase_S8"/>
    <property type="match status" value="1"/>
</dbReference>
<dbReference type="Proteomes" id="UP001151309">
    <property type="component" value="Unassembled WGS sequence"/>
</dbReference>
<evidence type="ECO:0000259" key="2">
    <source>
        <dbReference type="Pfam" id="PF00082"/>
    </source>
</evidence>
<dbReference type="GeneID" id="79865042"/>
<accession>A0A9X3QXQ8</accession>
<dbReference type="GO" id="GO:0006508">
    <property type="term" value="P:proteolysis"/>
    <property type="evidence" value="ECO:0007669"/>
    <property type="project" value="InterPro"/>
</dbReference>
<dbReference type="AlphaFoldDB" id="A0A9X3QXQ8"/>
<dbReference type="InterPro" id="IPR000209">
    <property type="entry name" value="Peptidase_S8/S53_dom"/>
</dbReference>
<dbReference type="RefSeq" id="WP_202048396.1">
    <property type="nucleotide sequence ID" value="NZ_JAPZLT010000019.1"/>
</dbReference>
<dbReference type="InterPro" id="IPR036852">
    <property type="entry name" value="Peptidase_S8/S53_dom_sf"/>
</dbReference>
<feature type="region of interest" description="Disordered" evidence="1">
    <location>
        <begin position="210"/>
        <end position="229"/>
    </location>
</feature>
<protein>
    <submittedName>
        <fullName evidence="3">S8 family peptidase</fullName>
    </submittedName>
</protein>
<evidence type="ECO:0000313" key="3">
    <source>
        <dbReference type="EMBL" id="MCZ7912550.1"/>
    </source>
</evidence>
<dbReference type="SUPFAM" id="SSF52743">
    <property type="entry name" value="Subtilisin-like"/>
    <property type="match status" value="1"/>
</dbReference>
<comment type="caution">
    <text evidence="3">The sequence shown here is derived from an EMBL/GenBank/DDBJ whole genome shotgun (WGS) entry which is preliminary data.</text>
</comment>
<evidence type="ECO:0000313" key="4">
    <source>
        <dbReference type="Proteomes" id="UP001151309"/>
    </source>
</evidence>
<sequence>MVEPRDQPLLYPVLSLQMDPALRSPTGRGKGIDSIVKERLGRQQDVLASETRDIYEHRTELPTYSGLTHLVVRMFSEDSLAPTHTPDDLFSQRHGCRLVAPLPGGYLIEAEVKELPRLLRAIEHPIGYAVQADISRVSSLGQFDAKSRLRGRSFNELWNSAPEDDDGRLFVVWLAPFRDRDAKAEVLERIQRFANERLVMPTFTSVRLTLGTSEESEEPRSLTTPRQSSIARAMRDYRNTGVGRAAVRIPNKEGLRQLIASGASYRIDPVRPIRVAAPGEGAEPPAPVIDENAPIVAVVDGGLHARSYTAAEAFRATPFVTNAQADKPHGNSVSSLVIHGHAWNKNRSLPQLNCRIGTVQAVPHRNANRRFDERELVDYLAEVARLYPEARVWNISANQDGAGLDPTEVSVLGHEISLLARSAGFLPVISVGNVTPDNNSRPNPPADCEAAIVVGGRQALADGTPGDSCPACLPGPGPDGMMKPDLSWFSNLRMLGGVVDTGSSYATPLVSSLAAHTFDSLREPTPDLVKALLINSAERSEHDPNLGWGTPYQGHLPWTCAPGSVTLAWRAQLEPGTAYYWNDIPIPPELVRDGKLFGRASLTAVLRPLVSPFGGANYFASRLETSLAYQSGADRWPSLLGSMKESTLPENDARDELRKWQPIRRHCRDFSKGSGLGFSGPYLRLYARVFMRDLYQFGWTHHSQAGAQEVAFVLTLSSADGEKSIYDSTARALGNFVESAVLNQDIEVSNEI</sequence>
<evidence type="ECO:0000256" key="1">
    <source>
        <dbReference type="SAM" id="MobiDB-lite"/>
    </source>
</evidence>